<comment type="caution">
    <text evidence="6">The sequence shown here is derived from an EMBL/GenBank/DDBJ whole genome shotgun (WGS) entry which is preliminary data.</text>
</comment>
<dbReference type="GO" id="GO:0032259">
    <property type="term" value="P:methylation"/>
    <property type="evidence" value="ECO:0007669"/>
    <property type="project" value="UniProtKB-KW"/>
</dbReference>
<dbReference type="InterPro" id="IPR029063">
    <property type="entry name" value="SAM-dependent_MTases_sf"/>
</dbReference>
<sequence>MAPLSSDLRRMLEARVMTARDEAEHAAAAALDALAVAQAVPFASLDAAQRRLRSGLRARALQLGEGKLAAGMALLVEEVAYVQWHRMLFARFLAENDLLMHPAGVPVTLDECAELARDEGEPDAWQLAARYAGLMLPGIFRPNDPTAQLRFAAEGRSALERIVVELPAPLFTADDALGWVYQFWQKQRKEAVNQSGRKIGGADIAPVTQLFTEPYMVQFLLENSLGAWWAARYPASPLVREMHYLRFRDDGTPAAGSFPGWPQRAAEVTMLDPCCGSGHFLVATFEMLRRMRMEEEGLSEAAAAEATLRDNIHGLELDPRCTQIAAFALAFAAWRAGGYRPLPALKIACSGIPVEGQLTDWLALAGGDDRLQRGLERLYQLFTHAPDLGSLINPADLPENERMFSADYSEVEPLLAQALRGEQRDPAAEVFGAAAEGVAKAARLLAGTYTLVATNVPFLSGSKQGEVLRAFCVAYYGESKSDLATVFVERCRNFMVIGGSYVLVTPHNWRFLTSYTKLRVKLLSDQTWRAVVNLGAQSFQTPMWDFNVGLSIIENFKPSAETMMLLIDTSSHRSIIQKINNMQNSVIVFFNQFLQLKNPDARVSIDNTVTDFPLLQEYADSYWGLGSGDAVRFARQFWEVDALKEDWVFLQVTFSPTKPYSGREQILLWQNGQSEMIKLSEELGNRPTRGYRAWGKQGVVISQMAGLAAALYTGEIFQNGAATIIPKHPEYLPAIWAYCSSSEFAYEVRKIDQKLSVTNATLVKVPFDLARWQKVAEEAGPLPEPYSADPTQWLFNGRPAGAEAPLQVAVARLLGYRWPQQEADGLGEFVDSDGIVCLPAVARELPAEERLRVLLAHAYGAEWDAALQARLLGAVGASELGAWLRDDYFKQHCAMFHNRPFIWHIWDGRKDGFAALLNYHQLDAARLDKLIYTYLGGWIESQRAAVQRGEGGADGRLVAALALQKQLEAIKLGEPPYDIYVRWKPLAAQALGWSPDLNDGVRLNIRPFVLAGVLRAKFTVKWNKDRGTNPDGSERLNDLHYTLAEKRAARGG</sequence>
<protein>
    <recommendedName>
        <fullName evidence="1">site-specific DNA-methyltransferase (adenine-specific)</fullName>
        <ecNumber evidence="1">2.1.1.72</ecNumber>
    </recommendedName>
</protein>
<evidence type="ECO:0000313" key="6">
    <source>
        <dbReference type="EMBL" id="RRR68859.1"/>
    </source>
</evidence>
<evidence type="ECO:0000256" key="3">
    <source>
        <dbReference type="ARBA" id="ARBA00022679"/>
    </source>
</evidence>
<dbReference type="EC" id="2.1.1.72" evidence="1"/>
<evidence type="ECO:0000256" key="1">
    <source>
        <dbReference type="ARBA" id="ARBA00011900"/>
    </source>
</evidence>
<name>A0A426TUH2_9CHLR</name>
<dbReference type="EMBL" id="RSAS01000689">
    <property type="protein sequence ID" value="RRR68859.1"/>
    <property type="molecule type" value="Genomic_DNA"/>
</dbReference>
<proteinExistence type="predicted"/>
<dbReference type="Proteomes" id="UP000280307">
    <property type="component" value="Unassembled WGS sequence"/>
</dbReference>
<keyword evidence="3" id="KW-0808">Transferase</keyword>
<gene>
    <name evidence="6" type="ORF">EI684_16945</name>
</gene>
<evidence type="ECO:0000259" key="5">
    <source>
        <dbReference type="Pfam" id="PF20473"/>
    </source>
</evidence>
<evidence type="ECO:0000256" key="2">
    <source>
        <dbReference type="ARBA" id="ARBA00022603"/>
    </source>
</evidence>
<organism evidence="6 7">
    <name type="scientific">Candidatus Viridilinea halotolerans</name>
    <dbReference type="NCBI Taxonomy" id="2491704"/>
    <lineage>
        <taxon>Bacteria</taxon>
        <taxon>Bacillati</taxon>
        <taxon>Chloroflexota</taxon>
        <taxon>Chloroflexia</taxon>
        <taxon>Chloroflexales</taxon>
        <taxon>Chloroflexineae</taxon>
        <taxon>Oscillochloridaceae</taxon>
        <taxon>Candidatus Viridilinea</taxon>
    </lineage>
</organism>
<reference evidence="6 7" key="1">
    <citation type="submission" date="2018-12" db="EMBL/GenBank/DDBJ databases">
        <title>Genome Sequence of Candidatus Viridilinea halotolerans isolated from saline sulfide-rich spring.</title>
        <authorList>
            <person name="Grouzdev D.S."/>
            <person name="Burganskaya E.I."/>
            <person name="Krutkina M.S."/>
            <person name="Sukhacheva M.V."/>
            <person name="Gorlenko V.M."/>
        </authorList>
    </citation>
    <scope>NUCLEOTIDE SEQUENCE [LARGE SCALE GENOMIC DNA]</scope>
    <source>
        <strain evidence="6">Chok-6</strain>
    </source>
</reference>
<dbReference type="InterPro" id="IPR050953">
    <property type="entry name" value="N4_N6_ade-DNA_methylase"/>
</dbReference>
<feature type="domain" description="MmeI-like DNA-methyltransferase" evidence="5">
    <location>
        <begin position="263"/>
        <end position="334"/>
    </location>
</feature>
<dbReference type="Pfam" id="PF20473">
    <property type="entry name" value="MmeI_Mtase"/>
    <property type="match status" value="1"/>
</dbReference>
<dbReference type="SUPFAM" id="SSF53335">
    <property type="entry name" value="S-adenosyl-L-methionine-dependent methyltransferases"/>
    <property type="match status" value="1"/>
</dbReference>
<comment type="catalytic activity">
    <reaction evidence="4">
        <text>a 2'-deoxyadenosine in DNA + S-adenosyl-L-methionine = an N(6)-methyl-2'-deoxyadenosine in DNA + S-adenosyl-L-homocysteine + H(+)</text>
        <dbReference type="Rhea" id="RHEA:15197"/>
        <dbReference type="Rhea" id="RHEA-COMP:12418"/>
        <dbReference type="Rhea" id="RHEA-COMP:12419"/>
        <dbReference type="ChEBI" id="CHEBI:15378"/>
        <dbReference type="ChEBI" id="CHEBI:57856"/>
        <dbReference type="ChEBI" id="CHEBI:59789"/>
        <dbReference type="ChEBI" id="CHEBI:90615"/>
        <dbReference type="ChEBI" id="CHEBI:90616"/>
        <dbReference type="EC" id="2.1.1.72"/>
    </reaction>
</comment>
<dbReference type="PANTHER" id="PTHR33841">
    <property type="entry name" value="DNA METHYLTRANSFERASE YEEA-RELATED"/>
    <property type="match status" value="1"/>
</dbReference>
<evidence type="ECO:0000256" key="4">
    <source>
        <dbReference type="ARBA" id="ARBA00047942"/>
    </source>
</evidence>
<dbReference type="Gene3D" id="3.40.50.150">
    <property type="entry name" value="Vaccinia Virus protein VP39"/>
    <property type="match status" value="1"/>
</dbReference>
<dbReference type="InterPro" id="IPR046816">
    <property type="entry name" value="MmeI_Mtase"/>
</dbReference>
<keyword evidence="2" id="KW-0489">Methyltransferase</keyword>
<dbReference type="PANTHER" id="PTHR33841:SF1">
    <property type="entry name" value="DNA METHYLTRANSFERASE A"/>
    <property type="match status" value="1"/>
</dbReference>
<dbReference type="GO" id="GO:0009007">
    <property type="term" value="F:site-specific DNA-methyltransferase (adenine-specific) activity"/>
    <property type="evidence" value="ECO:0007669"/>
    <property type="project" value="UniProtKB-EC"/>
</dbReference>
<evidence type="ECO:0000313" key="7">
    <source>
        <dbReference type="Proteomes" id="UP000280307"/>
    </source>
</evidence>
<dbReference type="PRINTS" id="PR00507">
    <property type="entry name" value="N12N6MTFRASE"/>
</dbReference>
<accession>A0A426TUH2</accession>
<dbReference type="AlphaFoldDB" id="A0A426TUH2"/>